<accession>A0A158PGT7</accession>
<dbReference type="OrthoDB" id="5832686at2759"/>
<protein>
    <submittedName>
        <fullName evidence="5">GRIP domain-containing protein</fullName>
    </submittedName>
</protein>
<keyword evidence="4" id="KW-1185">Reference proteome</keyword>
<dbReference type="OMA" id="NIGQDHV"/>
<feature type="coiled-coil region" evidence="1">
    <location>
        <begin position="622"/>
        <end position="719"/>
    </location>
</feature>
<feature type="coiled-coil region" evidence="1">
    <location>
        <begin position="992"/>
        <end position="1026"/>
    </location>
</feature>
<feature type="coiled-coil region" evidence="1">
    <location>
        <begin position="92"/>
        <end position="579"/>
    </location>
</feature>
<gene>
    <name evidence="3" type="ORF">ACOC_LOCUS5589</name>
</gene>
<feature type="coiled-coil region" evidence="1">
    <location>
        <begin position="755"/>
        <end position="955"/>
    </location>
</feature>
<name>A0A158PGT7_ANGCS</name>
<reference evidence="5" key="1">
    <citation type="submission" date="2016-04" db="UniProtKB">
        <authorList>
            <consortium name="WormBaseParasite"/>
        </authorList>
    </citation>
    <scope>IDENTIFICATION</scope>
</reference>
<dbReference type="EMBL" id="UYYA01003880">
    <property type="protein sequence ID" value="VDM57174.1"/>
    <property type="molecule type" value="Genomic_DNA"/>
</dbReference>
<evidence type="ECO:0000313" key="5">
    <source>
        <dbReference type="WBParaSite" id="ACOC_0000558801-mRNA-1"/>
    </source>
</evidence>
<evidence type="ECO:0000256" key="1">
    <source>
        <dbReference type="SAM" id="Coils"/>
    </source>
</evidence>
<keyword evidence="1" id="KW-0175">Coiled coil</keyword>
<sequence>MLRKLRLESVVERWTSSKCQVRAVTDIRYAKSIRHHEASDDSTLHRDGPHSVFMLGNLENDQPADPAARFSEGDVENLSLDDPACGIVWKDLKERNSEVDALKKKLQKAEKDRQQWEAQKRQLESKLPIDVQLLMAQKRELTMQLDREQNEKHELFLQMNSMVAQLADTQPPGEVEKLKSHNLELQRRVEELEADIEETKKELHMKAAALQSLMLATQDCAKADRLKEEKEALEKLLEESEAALAASRREVQTKNEEIKKLLRQSEDSSSSSQKLDVFKKKLDDTERALQFEIENKESLMKSCEKLLADGKQAEEKIKEWRLKHEEDETVIANLRNELQRLEKLAQDEAAHNRRWEFERSEEVRTLTEKLVKFEAELKEKESKIDSIRLQLLTAQSRAEQTEADLKAKEQQLVNAERRVQQLQAQLDVLGKDTVEVDILREELREAESRYDAVVLRHQESETTTLRAELEASHGELSDTKDTLQNLERELSDVKAEKKKLESKASVAEELSTLMTSLSAVRAENGQFQEEIRSLHAEVQELKEELERSVELCEEWKGRAEVAEREKEIMEKQISGEKEKFFAVSSTTKQHRSDQLRSENGSELETENNKLREDTRVLHEELLKVKSEQKANEEESMRKLQELTEKCDALQKEASSSRLKCEALEEEHNRFRDLTNREKNEWFESSEEQRGRVKRLLQEVEEYKEKLKAAEELATEETKKHKMACEMLAVVEKEYEEMKSTLRSIQGVSTHSLDRLQDSENLAAQIKQQFEELEKQNAAKLDEMATSHKAYKERLDKRIEDMEAARLEQVKELERQKNESAAIYQEKLELAEKRLADAEESHRIECERLEIALREKASAPGVEELQRVRDEAEAAAKEQNEKLNKKVADLENRLNQASKNNTEMIANMRDMSALLETEAKKREELTQERRKWMEQLDEMERQLEEARNSSEEESKLAAENVRLASEMLKAHSQAEKTLEVEKELMTKQFSDKLKVRKDELASIQAELDAVRKEKAKLKEEVESFRSNNNGHPVPAARRTISNMSTYTYNTQTDFSEIEDVQRLRSEIDK</sequence>
<feature type="region of interest" description="Disordered" evidence="2">
    <location>
        <begin position="581"/>
        <end position="607"/>
    </location>
</feature>
<evidence type="ECO:0000256" key="2">
    <source>
        <dbReference type="SAM" id="MobiDB-lite"/>
    </source>
</evidence>
<organism evidence="5">
    <name type="scientific">Angiostrongylus costaricensis</name>
    <name type="common">Nematode worm</name>
    <dbReference type="NCBI Taxonomy" id="334426"/>
    <lineage>
        <taxon>Eukaryota</taxon>
        <taxon>Metazoa</taxon>
        <taxon>Ecdysozoa</taxon>
        <taxon>Nematoda</taxon>
        <taxon>Chromadorea</taxon>
        <taxon>Rhabditida</taxon>
        <taxon>Rhabditina</taxon>
        <taxon>Rhabditomorpha</taxon>
        <taxon>Strongyloidea</taxon>
        <taxon>Metastrongylidae</taxon>
        <taxon>Angiostrongylus</taxon>
    </lineage>
</organism>
<dbReference type="Proteomes" id="UP000267027">
    <property type="component" value="Unassembled WGS sequence"/>
</dbReference>
<dbReference type="AlphaFoldDB" id="A0A158PGT7"/>
<dbReference type="WBParaSite" id="ACOC_0000558801-mRNA-1">
    <property type="protein sequence ID" value="ACOC_0000558801-mRNA-1"/>
    <property type="gene ID" value="ACOC_0000558801"/>
</dbReference>
<dbReference type="STRING" id="334426.A0A158PGT7"/>
<evidence type="ECO:0000313" key="3">
    <source>
        <dbReference type="EMBL" id="VDM57174.1"/>
    </source>
</evidence>
<evidence type="ECO:0000313" key="4">
    <source>
        <dbReference type="Proteomes" id="UP000267027"/>
    </source>
</evidence>
<reference evidence="3 4" key="2">
    <citation type="submission" date="2018-11" db="EMBL/GenBank/DDBJ databases">
        <authorList>
            <consortium name="Pathogen Informatics"/>
        </authorList>
    </citation>
    <scope>NUCLEOTIDE SEQUENCE [LARGE SCALE GENOMIC DNA]</scope>
    <source>
        <strain evidence="3 4">Costa Rica</strain>
    </source>
</reference>
<proteinExistence type="predicted"/>